<proteinExistence type="predicted"/>
<reference evidence="2 3" key="1">
    <citation type="submission" date="2017-03" db="EMBL/GenBank/DDBJ databases">
        <title>The whole genome sequencing and assembly of Lysinibacillus sphaericus DSM 28T strain.</title>
        <authorList>
            <person name="Lee Y.-J."/>
            <person name="Yi H."/>
            <person name="Bahn Y.-S."/>
            <person name="Kim J.F."/>
            <person name="Lee D.-W."/>
        </authorList>
    </citation>
    <scope>NUCLEOTIDE SEQUENCE [LARGE SCALE GENOMIC DNA]</scope>
    <source>
        <strain evidence="2 3">DSM 28</strain>
    </source>
</reference>
<name>A0A2S0JYD1_LYSSH</name>
<dbReference type="AlphaFoldDB" id="A0A2S0JYD1"/>
<protein>
    <submittedName>
        <fullName evidence="2">5'-methylthioadenosine nucleosidase</fullName>
    </submittedName>
</protein>
<gene>
    <name evidence="2" type="ORF">LS41612_07695</name>
</gene>
<keyword evidence="1" id="KW-1133">Transmembrane helix</keyword>
<dbReference type="EMBL" id="CP019980">
    <property type="protein sequence ID" value="AVK96142.1"/>
    <property type="molecule type" value="Genomic_DNA"/>
</dbReference>
<accession>A0A2S0JYD1</accession>
<keyword evidence="1" id="KW-0812">Transmembrane</keyword>
<evidence type="ECO:0000256" key="1">
    <source>
        <dbReference type="SAM" id="Phobius"/>
    </source>
</evidence>
<sequence>MLQWHYILFIVRWEVFIMLFLTAGVVIITMLIGTLISADLTEATH</sequence>
<organism evidence="2 3">
    <name type="scientific">Lysinibacillus sphaericus</name>
    <name type="common">Bacillus sphaericus</name>
    <dbReference type="NCBI Taxonomy" id="1421"/>
    <lineage>
        <taxon>Bacteria</taxon>
        <taxon>Bacillati</taxon>
        <taxon>Bacillota</taxon>
        <taxon>Bacilli</taxon>
        <taxon>Bacillales</taxon>
        <taxon>Bacillaceae</taxon>
        <taxon>Lysinibacillus</taxon>
    </lineage>
</organism>
<evidence type="ECO:0000313" key="3">
    <source>
        <dbReference type="Proteomes" id="UP000238825"/>
    </source>
</evidence>
<dbReference type="Proteomes" id="UP000238825">
    <property type="component" value="Chromosome"/>
</dbReference>
<keyword evidence="1" id="KW-0472">Membrane</keyword>
<feature type="transmembrane region" description="Helical" evidence="1">
    <location>
        <begin position="15"/>
        <end position="36"/>
    </location>
</feature>
<evidence type="ECO:0000313" key="2">
    <source>
        <dbReference type="EMBL" id="AVK96142.1"/>
    </source>
</evidence>